<keyword evidence="3" id="KW-1185">Reference proteome</keyword>
<gene>
    <name evidence="2" type="ORF">EVAR_94597_1</name>
</gene>
<comment type="caution">
    <text evidence="2">The sequence shown here is derived from an EMBL/GenBank/DDBJ whole genome shotgun (WGS) entry which is preliminary data.</text>
</comment>
<evidence type="ECO:0000313" key="2">
    <source>
        <dbReference type="EMBL" id="GBP29757.1"/>
    </source>
</evidence>
<protein>
    <submittedName>
        <fullName evidence="2">Uncharacterized protein</fullName>
    </submittedName>
</protein>
<evidence type="ECO:0000256" key="1">
    <source>
        <dbReference type="SAM" id="MobiDB-lite"/>
    </source>
</evidence>
<organism evidence="2 3">
    <name type="scientific">Eumeta variegata</name>
    <name type="common">Bagworm moth</name>
    <name type="synonym">Eumeta japonica</name>
    <dbReference type="NCBI Taxonomy" id="151549"/>
    <lineage>
        <taxon>Eukaryota</taxon>
        <taxon>Metazoa</taxon>
        <taxon>Ecdysozoa</taxon>
        <taxon>Arthropoda</taxon>
        <taxon>Hexapoda</taxon>
        <taxon>Insecta</taxon>
        <taxon>Pterygota</taxon>
        <taxon>Neoptera</taxon>
        <taxon>Endopterygota</taxon>
        <taxon>Lepidoptera</taxon>
        <taxon>Glossata</taxon>
        <taxon>Ditrysia</taxon>
        <taxon>Tineoidea</taxon>
        <taxon>Psychidae</taxon>
        <taxon>Oiketicinae</taxon>
        <taxon>Eumeta</taxon>
    </lineage>
</organism>
<reference evidence="2 3" key="1">
    <citation type="journal article" date="2019" name="Commun. Biol.">
        <title>The bagworm genome reveals a unique fibroin gene that provides high tensile strength.</title>
        <authorList>
            <person name="Kono N."/>
            <person name="Nakamura H."/>
            <person name="Ohtoshi R."/>
            <person name="Tomita M."/>
            <person name="Numata K."/>
            <person name="Arakawa K."/>
        </authorList>
    </citation>
    <scope>NUCLEOTIDE SEQUENCE [LARGE SCALE GENOMIC DNA]</scope>
</reference>
<dbReference type="AlphaFoldDB" id="A0A4C1UUQ9"/>
<evidence type="ECO:0000313" key="3">
    <source>
        <dbReference type="Proteomes" id="UP000299102"/>
    </source>
</evidence>
<name>A0A4C1UUQ9_EUMVA</name>
<sequence length="133" mass="15599">MDIRNLKRSLQDDADLFDGNRIAEGEGNRPMEGKWDGGERNGMVQKDLDPHLTHVRCFDRLQFVQAENRERGRDLRLRPSRPSQVWRDQGHQQNHEEKWVFLKDIYMVPFCKQSELRLRTTAPSARELQAGGN</sequence>
<feature type="compositionally biased region" description="Basic and acidic residues" evidence="1">
    <location>
        <begin position="21"/>
        <end position="39"/>
    </location>
</feature>
<feature type="region of interest" description="Disordered" evidence="1">
    <location>
        <begin position="17"/>
        <end position="41"/>
    </location>
</feature>
<accession>A0A4C1UUQ9</accession>
<feature type="region of interest" description="Disordered" evidence="1">
    <location>
        <begin position="70"/>
        <end position="90"/>
    </location>
</feature>
<dbReference type="EMBL" id="BGZK01000224">
    <property type="protein sequence ID" value="GBP29757.1"/>
    <property type="molecule type" value="Genomic_DNA"/>
</dbReference>
<dbReference type="Proteomes" id="UP000299102">
    <property type="component" value="Unassembled WGS sequence"/>
</dbReference>
<proteinExistence type="predicted"/>